<keyword evidence="10 15" id="KW-0732">Signal</keyword>
<comment type="catalytic activity">
    <reaction evidence="13">
        <text>glucuronate acceptor + UDP-alpha-D-glucuronate = acceptor beta-D-glucuronoside + UDP + H(+)</text>
        <dbReference type="Rhea" id="RHEA:21032"/>
        <dbReference type="ChEBI" id="CHEBI:15378"/>
        <dbReference type="ChEBI" id="CHEBI:58052"/>
        <dbReference type="ChEBI" id="CHEBI:58223"/>
        <dbReference type="ChEBI" id="CHEBI:132367"/>
        <dbReference type="ChEBI" id="CHEBI:132368"/>
        <dbReference type="EC" id="2.4.1.17"/>
    </reaction>
</comment>
<dbReference type="PANTHER" id="PTHR48043">
    <property type="entry name" value="EG:EG0003.4 PROTEIN-RELATED"/>
    <property type="match status" value="1"/>
</dbReference>
<keyword evidence="9" id="KW-0812">Transmembrane</keyword>
<keyword evidence="6" id="KW-0964">Secreted</keyword>
<dbReference type="PROSITE" id="PS00375">
    <property type="entry name" value="UDPGT"/>
    <property type="match status" value="1"/>
</dbReference>
<dbReference type="SUPFAM" id="SSF53756">
    <property type="entry name" value="UDP-Glycosyltransferase/glycogen phosphorylase"/>
    <property type="match status" value="1"/>
</dbReference>
<evidence type="ECO:0000256" key="3">
    <source>
        <dbReference type="ARBA" id="ARBA00009995"/>
    </source>
</evidence>
<accession>A0A915PVM9</accession>
<evidence type="ECO:0000256" key="5">
    <source>
        <dbReference type="ARBA" id="ARBA00012544"/>
    </source>
</evidence>
<keyword evidence="12" id="KW-0472">Membrane</keyword>
<dbReference type="AlphaFoldDB" id="A0A915PVM9"/>
<dbReference type="InterPro" id="IPR038479">
    <property type="entry name" value="Transthyretin-like_sf"/>
</dbReference>
<evidence type="ECO:0000256" key="10">
    <source>
        <dbReference type="ARBA" id="ARBA00022729"/>
    </source>
</evidence>
<dbReference type="InterPro" id="IPR002213">
    <property type="entry name" value="UDP_glucos_trans"/>
</dbReference>
<evidence type="ECO:0000256" key="12">
    <source>
        <dbReference type="ARBA" id="ARBA00023136"/>
    </source>
</evidence>
<keyword evidence="11" id="KW-1133">Transmembrane helix</keyword>
<feature type="chain" id="PRO_5037378784" description="glucuronosyltransferase" evidence="15">
    <location>
        <begin position="24"/>
        <end position="583"/>
    </location>
</feature>
<comment type="similarity">
    <text evidence="4">Belongs to the nematode transthyretin-like family.</text>
</comment>
<evidence type="ECO:0000256" key="7">
    <source>
        <dbReference type="ARBA" id="ARBA00022676"/>
    </source>
</evidence>
<dbReference type="Gene3D" id="3.40.50.2000">
    <property type="entry name" value="Glycogen Phosphorylase B"/>
    <property type="match status" value="1"/>
</dbReference>
<comment type="subcellular location">
    <subcellularLocation>
        <location evidence="1">Membrane</location>
        <topology evidence="1">Single-pass membrane protein</topology>
    </subcellularLocation>
    <subcellularLocation>
        <location evidence="2">Secreted</location>
    </subcellularLocation>
</comment>
<dbReference type="GO" id="GO:0016020">
    <property type="term" value="C:membrane"/>
    <property type="evidence" value="ECO:0007669"/>
    <property type="project" value="UniProtKB-SubCell"/>
</dbReference>
<dbReference type="Proteomes" id="UP000887581">
    <property type="component" value="Unplaced"/>
</dbReference>
<dbReference type="InterPro" id="IPR035595">
    <property type="entry name" value="UDP_glycos_trans_CS"/>
</dbReference>
<dbReference type="Pfam" id="PF01060">
    <property type="entry name" value="TTR-52"/>
    <property type="match status" value="1"/>
</dbReference>
<dbReference type="PANTHER" id="PTHR48043:SF23">
    <property type="entry name" value="UDP-GLUCURONOSYLTRANSFERASE"/>
    <property type="match status" value="1"/>
</dbReference>
<dbReference type="GO" id="GO:0015020">
    <property type="term" value="F:glucuronosyltransferase activity"/>
    <property type="evidence" value="ECO:0007669"/>
    <property type="project" value="UniProtKB-EC"/>
</dbReference>
<dbReference type="InterPro" id="IPR001534">
    <property type="entry name" value="Transthyretin-like"/>
</dbReference>
<dbReference type="InterPro" id="IPR050271">
    <property type="entry name" value="UDP-glycosyltransferase"/>
</dbReference>
<feature type="signal peptide" evidence="15">
    <location>
        <begin position="1"/>
        <end position="23"/>
    </location>
</feature>
<evidence type="ECO:0000313" key="16">
    <source>
        <dbReference type="Proteomes" id="UP000887581"/>
    </source>
</evidence>
<evidence type="ECO:0000256" key="13">
    <source>
        <dbReference type="ARBA" id="ARBA00047475"/>
    </source>
</evidence>
<evidence type="ECO:0000256" key="4">
    <source>
        <dbReference type="ARBA" id="ARBA00010112"/>
    </source>
</evidence>
<protein>
    <recommendedName>
        <fullName evidence="5">glucuronosyltransferase</fullName>
        <ecNumber evidence="5">2.4.1.17</ecNumber>
    </recommendedName>
</protein>
<keyword evidence="16" id="KW-1185">Reference proteome</keyword>
<evidence type="ECO:0000256" key="15">
    <source>
        <dbReference type="SAM" id="SignalP"/>
    </source>
</evidence>
<evidence type="ECO:0000256" key="8">
    <source>
        <dbReference type="ARBA" id="ARBA00022679"/>
    </source>
</evidence>
<reference evidence="17" key="1">
    <citation type="submission" date="2022-11" db="UniProtKB">
        <authorList>
            <consortium name="WormBaseParasite"/>
        </authorList>
    </citation>
    <scope>IDENTIFICATION</scope>
</reference>
<sequence length="583" mass="66442">MSHFGWYYLIYLIAIFHVSRDEAYKILIYNPTFGTSHVKFLGSIADTLVSAGHEVIQLAPILFPFVNGTSSKLARTITIDADPEITNIMRIDIFAEDAWKQKQQSFFAMLRVIKRLSDALVKTCEFQLKHEKIMEEMKAAKFDLAISEFNYCFAGMIESFHIPAHVVASPTALVEHITESIGVPNIPSYIPNVFTSYTDNMSYIQRTKNLILMLFMNKLLDGVRNRCQEIFQRFYGDNFIDLKEKIAQVTYVLTNTDPLFDIPRPTIHKVMELGGLSVSNPKPLNEDWLTVVNQREAVILVSFGTVALSHMMPNEMKQMLLETFDAFANVTFIWKYEIEEHRIADGHSNVVTAKWLPQSDLLAHSKVIAFLTHGGMNSITETLNHGKPVVVIPIFGDQLQNAVLVERSGIGIKLTLPEAQKRGKLYDAIYNIITDKSYAQKAKRLSNMIAKRPNPAKEQLIKHVEFAAQFGQIANFDPYECGGAPYNGVTVELWDDDIFNFDDQLDSTHTDRSGKFQLYGETREVRSIEPYLLIRHNCDNGHHDVRCTYTDRYDVPKSYQGMTYNLGKVDLKSATVKRKTKCY</sequence>
<name>A0A915PVM9_9BILA</name>
<keyword evidence="7 14" id="KW-0328">Glycosyltransferase</keyword>
<evidence type="ECO:0000256" key="9">
    <source>
        <dbReference type="ARBA" id="ARBA00022692"/>
    </source>
</evidence>
<organism evidence="16 17">
    <name type="scientific">Setaria digitata</name>
    <dbReference type="NCBI Taxonomy" id="48799"/>
    <lineage>
        <taxon>Eukaryota</taxon>
        <taxon>Metazoa</taxon>
        <taxon>Ecdysozoa</taxon>
        <taxon>Nematoda</taxon>
        <taxon>Chromadorea</taxon>
        <taxon>Rhabditida</taxon>
        <taxon>Spirurina</taxon>
        <taxon>Spiruromorpha</taxon>
        <taxon>Filarioidea</taxon>
        <taxon>Setariidae</taxon>
        <taxon>Setaria</taxon>
    </lineage>
</organism>
<evidence type="ECO:0000256" key="1">
    <source>
        <dbReference type="ARBA" id="ARBA00004167"/>
    </source>
</evidence>
<comment type="similarity">
    <text evidence="3 14">Belongs to the UDP-glycosyltransferase family.</text>
</comment>
<dbReference type="GO" id="GO:0009986">
    <property type="term" value="C:cell surface"/>
    <property type="evidence" value="ECO:0007669"/>
    <property type="project" value="InterPro"/>
</dbReference>
<evidence type="ECO:0000256" key="11">
    <source>
        <dbReference type="ARBA" id="ARBA00022989"/>
    </source>
</evidence>
<evidence type="ECO:0000256" key="2">
    <source>
        <dbReference type="ARBA" id="ARBA00004613"/>
    </source>
</evidence>
<dbReference type="Gene3D" id="2.60.40.3330">
    <property type="match status" value="1"/>
</dbReference>
<dbReference type="Pfam" id="PF00201">
    <property type="entry name" value="UDPGT"/>
    <property type="match status" value="1"/>
</dbReference>
<dbReference type="FunFam" id="3.40.50.2000:FF:000038">
    <property type="entry name" value="UDP-GlucuronosylTransferase"/>
    <property type="match status" value="1"/>
</dbReference>
<evidence type="ECO:0000256" key="14">
    <source>
        <dbReference type="RuleBase" id="RU003718"/>
    </source>
</evidence>
<dbReference type="WBParaSite" id="sdigi.contig368.g7799.t1">
    <property type="protein sequence ID" value="sdigi.contig368.g7799.t1"/>
    <property type="gene ID" value="sdigi.contig368.g7799"/>
</dbReference>
<dbReference type="EC" id="2.4.1.17" evidence="5"/>
<keyword evidence="8 14" id="KW-0808">Transferase</keyword>
<dbReference type="GO" id="GO:0005576">
    <property type="term" value="C:extracellular region"/>
    <property type="evidence" value="ECO:0007669"/>
    <property type="project" value="UniProtKB-SubCell"/>
</dbReference>
<proteinExistence type="inferred from homology"/>
<dbReference type="CDD" id="cd03784">
    <property type="entry name" value="GT1_Gtf-like"/>
    <property type="match status" value="1"/>
</dbReference>
<evidence type="ECO:0000256" key="6">
    <source>
        <dbReference type="ARBA" id="ARBA00022525"/>
    </source>
</evidence>
<evidence type="ECO:0000313" key="17">
    <source>
        <dbReference type="WBParaSite" id="sdigi.contig368.g7799.t1"/>
    </source>
</evidence>